<dbReference type="Pfam" id="PF13649">
    <property type="entry name" value="Methyltransf_25"/>
    <property type="match status" value="1"/>
</dbReference>
<evidence type="ECO:0000259" key="1">
    <source>
        <dbReference type="Pfam" id="PF13649"/>
    </source>
</evidence>
<evidence type="ECO:0000313" key="3">
    <source>
        <dbReference type="Proteomes" id="UP000662814"/>
    </source>
</evidence>
<dbReference type="RefSeq" id="WP_166986407.1">
    <property type="nucleotide sequence ID" value="NZ_CP061169.1"/>
</dbReference>
<evidence type="ECO:0000313" key="2">
    <source>
        <dbReference type="EMBL" id="QPZ38466.1"/>
    </source>
</evidence>
<dbReference type="PANTHER" id="PTHR43591:SF99">
    <property type="entry name" value="OS06G0646000 PROTEIN"/>
    <property type="match status" value="1"/>
</dbReference>
<proteinExistence type="predicted"/>
<dbReference type="Gene3D" id="3.40.50.150">
    <property type="entry name" value="Vaccinia Virus protein VP39"/>
    <property type="match status" value="1"/>
</dbReference>
<feature type="domain" description="Methyltransferase" evidence="1">
    <location>
        <begin position="54"/>
        <end position="151"/>
    </location>
</feature>
<accession>A0ABX6YI78</accession>
<dbReference type="Proteomes" id="UP000662814">
    <property type="component" value="Chromosome"/>
</dbReference>
<dbReference type="InterPro" id="IPR041698">
    <property type="entry name" value="Methyltransf_25"/>
</dbReference>
<dbReference type="EMBL" id="CP061169">
    <property type="protein sequence ID" value="QPZ38466.1"/>
    <property type="molecule type" value="Genomic_DNA"/>
</dbReference>
<keyword evidence="2" id="KW-0808">Transferase</keyword>
<dbReference type="InterPro" id="IPR029063">
    <property type="entry name" value="SAM-dependent_MTases_sf"/>
</dbReference>
<keyword evidence="2" id="KW-0489">Methyltransferase</keyword>
<keyword evidence="3" id="KW-1185">Reference proteome</keyword>
<name>A0ABX6YI78_9MICO</name>
<gene>
    <name evidence="2" type="ORF">HCR76_17065</name>
</gene>
<dbReference type="PANTHER" id="PTHR43591">
    <property type="entry name" value="METHYLTRANSFERASE"/>
    <property type="match status" value="1"/>
</dbReference>
<dbReference type="GO" id="GO:0032259">
    <property type="term" value="P:methylation"/>
    <property type="evidence" value="ECO:0007669"/>
    <property type="project" value="UniProtKB-KW"/>
</dbReference>
<sequence length="284" mass="30319">MSHHTALEHSLASHHEHPAALAELLERDAAVAGGYLDDASVWISEHVDGEPEQIVDLGAGTGVGTFALARRFSAASVLAVDASRTMLDHVTDSATAAGLEQWVRTVECDLNASWPDAAAGADLVWASSSLHELSDPDRVLRDAFEALRPGGLLVAIEMDVLPSFLPAEFPPEAPGLELRLHAELTALGWNAQHDWESNIAAAGFTMLERRQLITQASAPTITPYAHAWLAKMRGALVDRLTGVDLAVLTALLDDDAELARIATTIRGSRTALLARRAPAADQQN</sequence>
<dbReference type="SUPFAM" id="SSF53335">
    <property type="entry name" value="S-adenosyl-L-methionine-dependent methyltransferases"/>
    <property type="match status" value="1"/>
</dbReference>
<organism evidence="2 3">
    <name type="scientific">Paramicrobacterium chengjingii</name>
    <dbReference type="NCBI Taxonomy" id="2769067"/>
    <lineage>
        <taxon>Bacteria</taxon>
        <taxon>Bacillati</taxon>
        <taxon>Actinomycetota</taxon>
        <taxon>Actinomycetes</taxon>
        <taxon>Micrococcales</taxon>
        <taxon>Microbacteriaceae</taxon>
        <taxon>Paramicrobacterium</taxon>
    </lineage>
</organism>
<dbReference type="GO" id="GO:0008168">
    <property type="term" value="F:methyltransferase activity"/>
    <property type="evidence" value="ECO:0007669"/>
    <property type="project" value="UniProtKB-KW"/>
</dbReference>
<reference evidence="2 3" key="1">
    <citation type="submission" date="2020-12" db="EMBL/GenBank/DDBJ databases">
        <title>Microbacterium sp. HY060.</title>
        <authorList>
            <person name="Zhou J."/>
        </authorList>
    </citation>
    <scope>NUCLEOTIDE SEQUENCE [LARGE SCALE GENOMIC DNA]</scope>
    <source>
        <strain evidence="2 3">HY60</strain>
    </source>
</reference>
<dbReference type="CDD" id="cd02440">
    <property type="entry name" value="AdoMet_MTases"/>
    <property type="match status" value="1"/>
</dbReference>
<protein>
    <submittedName>
        <fullName evidence="2">Class I SAM-dependent methyltransferase</fullName>
    </submittedName>
</protein>